<evidence type="ECO:0000256" key="1">
    <source>
        <dbReference type="ARBA" id="ARBA00010164"/>
    </source>
</evidence>
<dbReference type="EMBL" id="QTNY01000001">
    <property type="protein sequence ID" value="RQP84010.1"/>
    <property type="molecule type" value="Genomic_DNA"/>
</dbReference>
<comment type="caution">
    <text evidence="6">The sequence shown here is derived from an EMBL/GenBank/DDBJ whole genome shotgun (WGS) entry which is preliminary data.</text>
</comment>
<keyword evidence="2" id="KW-0808">Transferase</keyword>
<proteinExistence type="inferred from homology"/>
<dbReference type="Pfam" id="PF07804">
    <property type="entry name" value="HipA_C"/>
    <property type="match status" value="1"/>
</dbReference>
<feature type="domain" description="HipA-like C-terminal" evidence="4">
    <location>
        <begin position="165"/>
        <end position="383"/>
    </location>
</feature>
<organism evidence="6 7">
    <name type="scientific">Burkholderia ubonensis</name>
    <dbReference type="NCBI Taxonomy" id="101571"/>
    <lineage>
        <taxon>Bacteria</taxon>
        <taxon>Pseudomonadati</taxon>
        <taxon>Pseudomonadota</taxon>
        <taxon>Betaproteobacteria</taxon>
        <taxon>Burkholderiales</taxon>
        <taxon>Burkholderiaceae</taxon>
        <taxon>Burkholderia</taxon>
        <taxon>Burkholderia cepacia complex</taxon>
    </lineage>
</organism>
<keyword evidence="3" id="KW-0418">Kinase</keyword>
<dbReference type="AlphaFoldDB" id="A0AB74DEC3"/>
<evidence type="ECO:0000256" key="3">
    <source>
        <dbReference type="ARBA" id="ARBA00022777"/>
    </source>
</evidence>
<evidence type="ECO:0000313" key="6">
    <source>
        <dbReference type="EMBL" id="RQP84010.1"/>
    </source>
</evidence>
<evidence type="ECO:0000259" key="5">
    <source>
        <dbReference type="Pfam" id="PF13657"/>
    </source>
</evidence>
<dbReference type="InterPro" id="IPR012893">
    <property type="entry name" value="HipA-like_C"/>
</dbReference>
<dbReference type="PANTHER" id="PTHR37419:SF8">
    <property type="entry name" value="TOXIN YJJJ"/>
    <property type="match status" value="1"/>
</dbReference>
<evidence type="ECO:0000259" key="4">
    <source>
        <dbReference type="Pfam" id="PF07804"/>
    </source>
</evidence>
<evidence type="ECO:0000313" key="7">
    <source>
        <dbReference type="Proteomes" id="UP000273734"/>
    </source>
</evidence>
<sequence length="419" mass="46413">MLEQVDVYYNGWGEHWRWGTLVSTTAITGRPLIVFEYSDEARDRGLELSSYTLPLNGPKLRRNFPPHQLALPGPVYDSLPDGWGMLLMDRLFKRRGLNPARIGPLERLAYIGNNAMGALSFEPVAPEGQAPEEDIPLDRLAAEVREVLQGEGGEFLQTLLLVGGSPQGARPKVLVYRDPRTGAFTTAAMPGFEAWLIKFPAKEEHAEVCAIEMVYAECLRTCGIQTPDTLHFSLPNGLAAFATRRFDRHDGLRVPMQSLAAFTGADYKTAGTLDYVNFLRATQMCTNDLREKALAYERAVFNVTFNNRDDHPKNFAYIMSPSGEWKLAPAYDVTFCEGPGGYHQMDVMGEALAIDRQAMLSLADEAEISADVAGGIIDRFCDVASQFAAMTENLFPGGVTQDTLHVIQARIDDNIDLLR</sequence>
<dbReference type="Pfam" id="PF13657">
    <property type="entry name" value="Couple_hipA"/>
    <property type="match status" value="1"/>
</dbReference>
<dbReference type="RefSeq" id="WP_095411045.1">
    <property type="nucleotide sequence ID" value="NZ_NQMX01000015.1"/>
</dbReference>
<dbReference type="PANTHER" id="PTHR37419">
    <property type="entry name" value="SERINE/THREONINE-PROTEIN KINASE TOXIN HIPA"/>
    <property type="match status" value="1"/>
</dbReference>
<dbReference type="InterPro" id="IPR052028">
    <property type="entry name" value="HipA_Ser/Thr_kinase"/>
</dbReference>
<dbReference type="GO" id="GO:0004674">
    <property type="term" value="F:protein serine/threonine kinase activity"/>
    <property type="evidence" value="ECO:0007669"/>
    <property type="project" value="TreeGrafter"/>
</dbReference>
<dbReference type="InterPro" id="IPR017508">
    <property type="entry name" value="HipA_N1"/>
</dbReference>
<dbReference type="Proteomes" id="UP000273734">
    <property type="component" value="Unassembled WGS sequence"/>
</dbReference>
<gene>
    <name evidence="6" type="ORF">DF015_00540</name>
</gene>
<protein>
    <submittedName>
        <fullName evidence="6">Type II toxin-antitoxin system HipA family toxin</fullName>
    </submittedName>
</protein>
<feature type="domain" description="HipA N-terminal subdomain 1" evidence="5">
    <location>
        <begin position="17"/>
        <end position="121"/>
    </location>
</feature>
<dbReference type="GO" id="GO:0005829">
    <property type="term" value="C:cytosol"/>
    <property type="evidence" value="ECO:0007669"/>
    <property type="project" value="TreeGrafter"/>
</dbReference>
<name>A0AB74DEC3_9BURK</name>
<reference evidence="6 7" key="1">
    <citation type="submission" date="2018-08" db="EMBL/GenBank/DDBJ databases">
        <title>Comparative analysis of Burkholderia isolates from Puerto Rico.</title>
        <authorList>
            <person name="Hall C."/>
            <person name="Sahl J."/>
            <person name="Wagner D."/>
        </authorList>
    </citation>
    <scope>NUCLEOTIDE SEQUENCE [LARGE SCALE GENOMIC DNA]</scope>
    <source>
        <strain evidence="6 7">Bp8964</strain>
    </source>
</reference>
<accession>A0AB74DEC3</accession>
<evidence type="ECO:0000256" key="2">
    <source>
        <dbReference type="ARBA" id="ARBA00022679"/>
    </source>
</evidence>
<comment type="similarity">
    <text evidence="1">Belongs to the HipA Ser/Thr kinase family.</text>
</comment>